<dbReference type="eggNOG" id="ENOG502RZ0J">
    <property type="taxonomic scope" value="Eukaryota"/>
</dbReference>
<dbReference type="OrthoDB" id="410104at2759"/>
<dbReference type="SUPFAM" id="SSF101478">
    <property type="entry name" value="ADP-ribosylglycohydrolase"/>
    <property type="match status" value="1"/>
</dbReference>
<feature type="binding site" evidence="1">
    <location>
        <position position="266"/>
    </location>
    <ligand>
        <name>Mg(2+)</name>
        <dbReference type="ChEBI" id="CHEBI:18420"/>
        <label>1</label>
    </ligand>
</feature>
<evidence type="ECO:0000313" key="2">
    <source>
        <dbReference type="EMBL" id="EFC46835.1"/>
    </source>
</evidence>
<dbReference type="Proteomes" id="UP000006671">
    <property type="component" value="Unassembled WGS sequence"/>
</dbReference>
<dbReference type="OMA" id="HRRSNPC"/>
<dbReference type="InterPro" id="IPR036705">
    <property type="entry name" value="Ribosyl_crysJ1_sf"/>
</dbReference>
<dbReference type="Gene3D" id="1.10.4080.10">
    <property type="entry name" value="ADP-ribosylation/Crystallin J1"/>
    <property type="match status" value="1"/>
</dbReference>
<protein>
    <submittedName>
        <fullName evidence="2">Predicted protein</fullName>
    </submittedName>
</protein>
<accession>D2V8P3</accession>
<keyword evidence="1" id="KW-0460">Magnesium</keyword>
<reference evidence="2 3" key="1">
    <citation type="journal article" date="2010" name="Cell">
        <title>The genome of Naegleria gruberi illuminates early eukaryotic versatility.</title>
        <authorList>
            <person name="Fritz-Laylin L.K."/>
            <person name="Prochnik S.E."/>
            <person name="Ginger M.L."/>
            <person name="Dacks J.B."/>
            <person name="Carpenter M.L."/>
            <person name="Field M.C."/>
            <person name="Kuo A."/>
            <person name="Paredez A."/>
            <person name="Chapman J."/>
            <person name="Pham J."/>
            <person name="Shu S."/>
            <person name="Neupane R."/>
            <person name="Cipriano M."/>
            <person name="Mancuso J."/>
            <person name="Tu H."/>
            <person name="Salamov A."/>
            <person name="Lindquist E."/>
            <person name="Shapiro H."/>
            <person name="Lucas S."/>
            <person name="Grigoriev I.V."/>
            <person name="Cande W.Z."/>
            <person name="Fulton C."/>
            <person name="Rokhsar D.S."/>
            <person name="Dawson S.C."/>
        </authorList>
    </citation>
    <scope>NUCLEOTIDE SEQUENCE [LARGE SCALE GENOMIC DNA]</scope>
    <source>
        <strain evidence="2 3">NEG-M</strain>
    </source>
</reference>
<feature type="binding site" evidence="1">
    <location>
        <position position="267"/>
    </location>
    <ligand>
        <name>Mg(2+)</name>
        <dbReference type="ChEBI" id="CHEBI:18420"/>
        <label>1</label>
    </ligand>
</feature>
<feature type="binding site" evidence="1">
    <location>
        <position position="264"/>
    </location>
    <ligand>
        <name>Mg(2+)</name>
        <dbReference type="ChEBI" id="CHEBI:18420"/>
        <label>1</label>
    </ligand>
</feature>
<dbReference type="RefSeq" id="XP_002679579.1">
    <property type="nucleotide sequence ID" value="XM_002679533.1"/>
</dbReference>
<dbReference type="InterPro" id="IPR050792">
    <property type="entry name" value="ADP-ribosylglycohydrolase"/>
</dbReference>
<keyword evidence="1" id="KW-0479">Metal-binding</keyword>
<name>D2V8P3_NAEGR</name>
<dbReference type="VEuPathDB" id="AmoebaDB:NAEGRDRAFT_47560"/>
<evidence type="ECO:0000313" key="3">
    <source>
        <dbReference type="Proteomes" id="UP000006671"/>
    </source>
</evidence>
<gene>
    <name evidence="2" type="ORF">NAEGRDRAFT_47560</name>
</gene>
<comment type="cofactor">
    <cofactor evidence="1">
        <name>Mg(2+)</name>
        <dbReference type="ChEBI" id="CHEBI:18420"/>
    </cofactor>
    <text evidence="1">Binds 2 magnesium ions per subunit.</text>
</comment>
<dbReference type="AlphaFoldDB" id="D2V8P3"/>
<keyword evidence="3" id="KW-1185">Reference proteome</keyword>
<dbReference type="InterPro" id="IPR005502">
    <property type="entry name" value="Ribosyl_crysJ1"/>
</dbReference>
<dbReference type="STRING" id="5762.D2V8P3"/>
<dbReference type="EMBL" id="GG738857">
    <property type="protein sequence ID" value="EFC46835.1"/>
    <property type="molecule type" value="Genomic_DNA"/>
</dbReference>
<dbReference type="Pfam" id="PF03747">
    <property type="entry name" value="ADP_ribosyl_GH"/>
    <property type="match status" value="1"/>
</dbReference>
<dbReference type="GeneID" id="8860073"/>
<sequence length="427" mass="48550">MSLIQGESLLGTFKEILSNGNELIVNYPWDNAKDNAMWVNDMIPHSAIDGRDMQDKFLNWYNNGHLSASGHCFDIGKTTIVHLLKNEKNKAAFCSASEWTDNASGNGALMRLATIPLYFYGIYLNWKKRFSNIELSELFVEERLLHRVITESGVSSLTTHPSPIAIDTNRYYAALLIGCLQNASKEELLSSTPFVPKGLPSNYWEMYPLRAEVLDVITNFKSKNEDEISNSGYSAKALESALWNFYHTSSFGEGIKKVTRLGDDSDTVAAIAGQLMGCYYGVEGIPHNWIEQLTLKELIIAIGKELLNGPINNQQVSVTYKNVLCLYYNLENSYYDIHRRSNPCPKQFKTMDDFDQAVAQLVENFQQNQVSILNDITEESDRNQVIEISNKILEDFKKRCQDYARPSLKDRLERFSQPSRPAFLLKK</sequence>
<organism evidence="3">
    <name type="scientific">Naegleria gruberi</name>
    <name type="common">Amoeba</name>
    <dbReference type="NCBI Taxonomy" id="5762"/>
    <lineage>
        <taxon>Eukaryota</taxon>
        <taxon>Discoba</taxon>
        <taxon>Heterolobosea</taxon>
        <taxon>Tetramitia</taxon>
        <taxon>Eutetramitia</taxon>
        <taxon>Vahlkampfiidae</taxon>
        <taxon>Naegleria</taxon>
    </lineage>
</organism>
<proteinExistence type="predicted"/>
<dbReference type="GO" id="GO:0046872">
    <property type="term" value="F:metal ion binding"/>
    <property type="evidence" value="ECO:0007669"/>
    <property type="project" value="UniProtKB-KW"/>
</dbReference>
<dbReference type="PANTHER" id="PTHR16222">
    <property type="entry name" value="ADP-RIBOSYLGLYCOHYDROLASE"/>
    <property type="match status" value="1"/>
</dbReference>
<dbReference type="InParanoid" id="D2V8P3"/>
<evidence type="ECO:0000256" key="1">
    <source>
        <dbReference type="PIRSR" id="PIRSR605502-1"/>
    </source>
</evidence>
<dbReference type="KEGG" id="ngr:NAEGRDRAFT_47560"/>
<dbReference type="PANTHER" id="PTHR16222:SF12">
    <property type="entry name" value="ADP-RIBOSYLGLYCOHYDROLASE-RELATED"/>
    <property type="match status" value="1"/>
</dbReference>